<dbReference type="EMBL" id="CCBP010000083">
    <property type="protein sequence ID" value="CDO70494.1"/>
    <property type="molecule type" value="Genomic_DNA"/>
</dbReference>
<organism evidence="2 3">
    <name type="scientific">Pycnoporus cinnabarinus</name>
    <name type="common">Cinnabar-red polypore</name>
    <name type="synonym">Trametes cinnabarina</name>
    <dbReference type="NCBI Taxonomy" id="5643"/>
    <lineage>
        <taxon>Eukaryota</taxon>
        <taxon>Fungi</taxon>
        <taxon>Dikarya</taxon>
        <taxon>Basidiomycota</taxon>
        <taxon>Agaricomycotina</taxon>
        <taxon>Agaricomycetes</taxon>
        <taxon>Polyporales</taxon>
        <taxon>Polyporaceae</taxon>
        <taxon>Trametes</taxon>
    </lineage>
</organism>
<accession>A0A060SDZ3</accession>
<dbReference type="InterPro" id="IPR011333">
    <property type="entry name" value="SKP1/BTB/POZ_sf"/>
</dbReference>
<reference evidence="2" key="1">
    <citation type="submission" date="2014-01" db="EMBL/GenBank/DDBJ databases">
        <title>The genome of the white-rot fungus Pycnoporus cinnabarinus: a basidiomycete model with a versatile arsenal for lignocellulosic biomass breakdown.</title>
        <authorList>
            <person name="Levasseur A."/>
            <person name="Lomascolo A."/>
            <person name="Ruiz-Duenas F.J."/>
            <person name="Uzan E."/>
            <person name="Piumi F."/>
            <person name="Kues U."/>
            <person name="Ram A.F.J."/>
            <person name="Murat C."/>
            <person name="Haon M."/>
            <person name="Benoit I."/>
            <person name="Arfi Y."/>
            <person name="Chevret D."/>
            <person name="Drula E."/>
            <person name="Kwon M.J."/>
            <person name="Gouret P."/>
            <person name="Lesage-Meessen L."/>
            <person name="Lombard V."/>
            <person name="Mariette J."/>
            <person name="Noirot C."/>
            <person name="Park J."/>
            <person name="Patyshakuliyeva A."/>
            <person name="Wieneger R.A.B."/>
            <person name="Wosten H.A.B."/>
            <person name="Martin F."/>
            <person name="Coutinho P.M."/>
            <person name="de Vries R."/>
            <person name="Martinez A.T."/>
            <person name="Klopp C."/>
            <person name="Pontarotti P."/>
            <person name="Henrissat B."/>
            <person name="Record E."/>
        </authorList>
    </citation>
    <scope>NUCLEOTIDE SEQUENCE [LARGE SCALE GENOMIC DNA]</scope>
    <source>
        <strain evidence="2">BRFM137</strain>
    </source>
</reference>
<keyword evidence="3" id="KW-1185">Reference proteome</keyword>
<dbReference type="Proteomes" id="UP000029665">
    <property type="component" value="Unassembled WGS sequence"/>
</dbReference>
<dbReference type="HOGENOM" id="CLU_047592_2_0_1"/>
<dbReference type="OrthoDB" id="3199068at2759"/>
<dbReference type="STRING" id="5643.A0A060SDZ3"/>
<protein>
    <recommendedName>
        <fullName evidence="1">BTB domain-containing protein</fullName>
    </recommendedName>
</protein>
<evidence type="ECO:0000313" key="2">
    <source>
        <dbReference type="EMBL" id="CDO70494.1"/>
    </source>
</evidence>
<gene>
    <name evidence="2" type="ORF">BN946_scf184569.g37</name>
</gene>
<dbReference type="Pfam" id="PF00651">
    <property type="entry name" value="BTB"/>
    <property type="match status" value="1"/>
</dbReference>
<name>A0A060SDZ3_PYCCI</name>
<comment type="caution">
    <text evidence="2">The sequence shown here is derived from an EMBL/GenBank/DDBJ whole genome shotgun (WGS) entry which is preliminary data.</text>
</comment>
<evidence type="ECO:0000259" key="1">
    <source>
        <dbReference type="Pfam" id="PF00651"/>
    </source>
</evidence>
<dbReference type="OMA" id="WENIVVQ"/>
<dbReference type="InterPro" id="IPR000210">
    <property type="entry name" value="BTB/POZ_dom"/>
</dbReference>
<feature type="domain" description="BTB" evidence="1">
    <location>
        <begin position="18"/>
        <end position="128"/>
    </location>
</feature>
<dbReference type="Gene3D" id="3.30.710.10">
    <property type="entry name" value="Potassium Channel Kv1.1, Chain A"/>
    <property type="match status" value="1"/>
</dbReference>
<proteinExistence type="predicted"/>
<dbReference type="SUPFAM" id="SSF54695">
    <property type="entry name" value="POZ domain"/>
    <property type="match status" value="1"/>
</dbReference>
<dbReference type="CDD" id="cd18186">
    <property type="entry name" value="BTB_POZ_ZBTB_KLHL-like"/>
    <property type="match status" value="1"/>
</dbReference>
<sequence length="232" mass="26650">MTLQEAPNEVDAPVAPHRDSTFYSDHVVILVEDSLFKVPKRPFVEGAQVFKDMFSLPGYAETADGESDDKPLKLEGITKDGFRALLRVMFESYHQPPEVAKSVHELSTEEWVEVLKLATMWEYDKIRRIALANLTPRFEADRQSTRWLGYARRYEVREWLVPALCALARRPQAIQLDEVDDLGIETVVRMAEIREDHRMLNANTTGLRPYLAYDLVSVINRVFAEELLPSSK</sequence>
<evidence type="ECO:0000313" key="3">
    <source>
        <dbReference type="Proteomes" id="UP000029665"/>
    </source>
</evidence>
<dbReference type="AlphaFoldDB" id="A0A060SDZ3"/>